<reference evidence="1 2" key="1">
    <citation type="submission" date="2018-11" db="EMBL/GenBank/DDBJ databases">
        <title>Gemmobacter sp. nov., YIM 102744-1 draft genome.</title>
        <authorList>
            <person name="Li G."/>
            <person name="Jiang Y."/>
        </authorList>
    </citation>
    <scope>NUCLEOTIDE SEQUENCE [LARGE SCALE GENOMIC DNA]</scope>
    <source>
        <strain evidence="1 2">YIM 102744-1</strain>
    </source>
</reference>
<dbReference type="EMBL" id="RRAZ01000031">
    <property type="protein sequence ID" value="RRH71269.1"/>
    <property type="molecule type" value="Genomic_DNA"/>
</dbReference>
<accession>A0A3P3DA88</accession>
<gene>
    <name evidence="1" type="ORF">EG244_16465</name>
</gene>
<sequence length="126" mass="14567">MSLYVFVQTALQRLWTRLLSPFRWLRAKIEGWRMFGMQIGTSTGLRDITAMRSMRAVAYITTGATSGNRHLPQFSISRGMFFVIRTEAGRRLPQVSWNEGSQTFSWWPPNGNPHVTTMDVVFMEFT</sequence>
<organism evidence="1 2">
    <name type="scientific">Falsigemmobacter faecalis</name>
    <dbReference type="NCBI Taxonomy" id="2488730"/>
    <lineage>
        <taxon>Bacteria</taxon>
        <taxon>Pseudomonadati</taxon>
        <taxon>Pseudomonadota</taxon>
        <taxon>Alphaproteobacteria</taxon>
        <taxon>Rhodobacterales</taxon>
        <taxon>Paracoccaceae</taxon>
        <taxon>Falsigemmobacter</taxon>
    </lineage>
</organism>
<evidence type="ECO:0000313" key="1">
    <source>
        <dbReference type="EMBL" id="RRH71269.1"/>
    </source>
</evidence>
<dbReference type="RefSeq" id="WP_124966275.1">
    <property type="nucleotide sequence ID" value="NZ_RRAZ01000031.1"/>
</dbReference>
<comment type="caution">
    <text evidence="1">The sequence shown here is derived from an EMBL/GenBank/DDBJ whole genome shotgun (WGS) entry which is preliminary data.</text>
</comment>
<name>A0A3P3DA88_9RHOB</name>
<dbReference type="AlphaFoldDB" id="A0A3P3DA88"/>
<proteinExistence type="predicted"/>
<protein>
    <submittedName>
        <fullName evidence="1">Uncharacterized protein</fullName>
    </submittedName>
</protein>
<dbReference type="Proteomes" id="UP000282125">
    <property type="component" value="Unassembled WGS sequence"/>
</dbReference>
<evidence type="ECO:0000313" key="2">
    <source>
        <dbReference type="Proteomes" id="UP000282125"/>
    </source>
</evidence>
<keyword evidence="2" id="KW-1185">Reference proteome</keyword>